<feature type="compositionally biased region" description="Low complexity" evidence="1">
    <location>
        <begin position="169"/>
        <end position="178"/>
    </location>
</feature>
<dbReference type="AlphaFoldDB" id="A0A6J4TLE3"/>
<feature type="compositionally biased region" description="Basic and acidic residues" evidence="1">
    <location>
        <begin position="206"/>
        <end position="222"/>
    </location>
</feature>
<feature type="region of interest" description="Disordered" evidence="1">
    <location>
        <begin position="247"/>
        <end position="291"/>
    </location>
</feature>
<feature type="compositionally biased region" description="Basic and acidic residues" evidence="1">
    <location>
        <begin position="180"/>
        <end position="199"/>
    </location>
</feature>
<proteinExistence type="predicted"/>
<evidence type="ECO:0000256" key="1">
    <source>
        <dbReference type="SAM" id="MobiDB-lite"/>
    </source>
</evidence>
<dbReference type="EMBL" id="CADCVQ010000152">
    <property type="protein sequence ID" value="CAA9525432.1"/>
    <property type="molecule type" value="Genomic_DNA"/>
</dbReference>
<gene>
    <name evidence="2" type="ORF">AVDCRST_MAG67-3640</name>
</gene>
<protein>
    <submittedName>
        <fullName evidence="2">Uncharacterized protein</fullName>
    </submittedName>
</protein>
<feature type="non-terminal residue" evidence="2">
    <location>
        <position position="1"/>
    </location>
</feature>
<feature type="compositionally biased region" description="Basic residues" evidence="1">
    <location>
        <begin position="27"/>
        <end position="42"/>
    </location>
</feature>
<feature type="compositionally biased region" description="Basic residues" evidence="1">
    <location>
        <begin position="49"/>
        <end position="59"/>
    </location>
</feature>
<feature type="compositionally biased region" description="Low complexity" evidence="1">
    <location>
        <begin position="60"/>
        <end position="71"/>
    </location>
</feature>
<name>A0A6J4TLE3_9ACTN</name>
<evidence type="ECO:0000313" key="2">
    <source>
        <dbReference type="EMBL" id="CAA9525432.1"/>
    </source>
</evidence>
<sequence>DSAPAGARRDGGRPAGRPGDGAGASRHPLRRRQRAARQHRARSAVPGGRRSRARQRARLLGRPLQQRPPRLRALSLPAHAAAAGPLSHERNVCLHHRGRCRPRQLPGERDRSRPKRRRERSGVRAGALPGGHRRQGEHLQGPQPPVSGAQPGRRTHCTGARTLLRRDVAGPAAPDPAGTRLERTGPPRDMDDAQLHRAGGDAARAAAHDPDDHARGLREVRKHERRLRAGPRRHCRHPAGHVQLQLVQPQRADRQRRGERHRDGVEQGWKRAEAADRHLQRAADHVHRGSL</sequence>
<organism evidence="2">
    <name type="scientific">uncultured Solirubrobacteraceae bacterium</name>
    <dbReference type="NCBI Taxonomy" id="1162706"/>
    <lineage>
        <taxon>Bacteria</taxon>
        <taxon>Bacillati</taxon>
        <taxon>Actinomycetota</taxon>
        <taxon>Thermoleophilia</taxon>
        <taxon>Solirubrobacterales</taxon>
        <taxon>Solirubrobacteraceae</taxon>
        <taxon>environmental samples</taxon>
    </lineage>
</organism>
<feature type="region of interest" description="Disordered" evidence="1">
    <location>
        <begin position="1"/>
        <end position="71"/>
    </location>
</feature>
<feature type="compositionally biased region" description="Basic and acidic residues" evidence="1">
    <location>
        <begin position="251"/>
        <end position="291"/>
    </location>
</feature>
<reference evidence="2" key="1">
    <citation type="submission" date="2020-02" db="EMBL/GenBank/DDBJ databases">
        <authorList>
            <person name="Meier V. D."/>
        </authorList>
    </citation>
    <scope>NUCLEOTIDE SEQUENCE</scope>
    <source>
        <strain evidence="2">AVDCRST_MAG67</strain>
    </source>
</reference>
<feature type="region of interest" description="Disordered" evidence="1">
    <location>
        <begin position="95"/>
        <end position="230"/>
    </location>
</feature>
<accession>A0A6J4TLE3</accession>
<feature type="non-terminal residue" evidence="2">
    <location>
        <position position="291"/>
    </location>
</feature>